<proteinExistence type="predicted"/>
<dbReference type="GO" id="GO:0046872">
    <property type="term" value="F:metal ion binding"/>
    <property type="evidence" value="ECO:0007669"/>
    <property type="project" value="UniProtKB-KW"/>
</dbReference>
<comment type="caution">
    <text evidence="3">The sequence shown here is derived from an EMBL/GenBank/DDBJ whole genome shotgun (WGS) entry which is preliminary data.</text>
</comment>
<dbReference type="SUPFAM" id="SSF51182">
    <property type="entry name" value="RmlC-like cupins"/>
    <property type="match status" value="1"/>
</dbReference>
<dbReference type="RefSeq" id="WP_094014072.1">
    <property type="nucleotide sequence ID" value="NZ_NMQW01000008.1"/>
</dbReference>
<dbReference type="Gene3D" id="2.60.120.10">
    <property type="entry name" value="Jelly Rolls"/>
    <property type="match status" value="1"/>
</dbReference>
<feature type="domain" description="Cupin type-2" evidence="2">
    <location>
        <begin position="33"/>
        <end position="100"/>
    </location>
</feature>
<dbReference type="InterPro" id="IPR011051">
    <property type="entry name" value="RmlC_Cupin_sf"/>
</dbReference>
<dbReference type="Pfam" id="PF07883">
    <property type="entry name" value="Cupin_2"/>
    <property type="match status" value="1"/>
</dbReference>
<dbReference type="PANTHER" id="PTHR35848">
    <property type="entry name" value="OXALATE-BINDING PROTEIN"/>
    <property type="match status" value="1"/>
</dbReference>
<dbReference type="InterPro" id="IPR013096">
    <property type="entry name" value="Cupin_2"/>
</dbReference>
<evidence type="ECO:0000313" key="4">
    <source>
        <dbReference type="Proteomes" id="UP000215509"/>
    </source>
</evidence>
<protein>
    <submittedName>
        <fullName evidence="3">Cupin</fullName>
    </submittedName>
</protein>
<keyword evidence="1" id="KW-0479">Metal-binding</keyword>
<evidence type="ECO:0000313" key="3">
    <source>
        <dbReference type="EMBL" id="OXM87324.1"/>
    </source>
</evidence>
<dbReference type="Proteomes" id="UP000215509">
    <property type="component" value="Unassembled WGS sequence"/>
</dbReference>
<dbReference type="InterPro" id="IPR014710">
    <property type="entry name" value="RmlC-like_jellyroll"/>
</dbReference>
<evidence type="ECO:0000256" key="1">
    <source>
        <dbReference type="ARBA" id="ARBA00022723"/>
    </source>
</evidence>
<keyword evidence="4" id="KW-1185">Reference proteome</keyword>
<dbReference type="AlphaFoldDB" id="A0A229UV99"/>
<sequence length="113" mass="12825">MKISKQNGEHYVWGSQCDGWHLVKQPELSVIHERMPSGTSEIRHYHVHSRQFFFVLSGTAELEMQGETFQLHAQEGLEVAPGVPHQMKNTSDSDVEFLVISHPQTRGDRVTAS</sequence>
<evidence type="ECO:0000259" key="2">
    <source>
        <dbReference type="Pfam" id="PF07883"/>
    </source>
</evidence>
<accession>A0A229UV99</accession>
<reference evidence="3 4" key="1">
    <citation type="submission" date="2017-07" db="EMBL/GenBank/DDBJ databases">
        <title>Genome sequencing and assembly of Paenibacillus rigui.</title>
        <authorList>
            <person name="Mayilraj S."/>
        </authorList>
    </citation>
    <scope>NUCLEOTIDE SEQUENCE [LARGE SCALE GENOMIC DNA]</scope>
    <source>
        <strain evidence="3 4">JCM 16352</strain>
    </source>
</reference>
<organism evidence="3 4">
    <name type="scientific">Paenibacillus rigui</name>
    <dbReference type="NCBI Taxonomy" id="554312"/>
    <lineage>
        <taxon>Bacteria</taxon>
        <taxon>Bacillati</taxon>
        <taxon>Bacillota</taxon>
        <taxon>Bacilli</taxon>
        <taxon>Bacillales</taxon>
        <taxon>Paenibacillaceae</taxon>
        <taxon>Paenibacillus</taxon>
    </lineage>
</organism>
<name>A0A229UV99_9BACL</name>
<dbReference type="InterPro" id="IPR051610">
    <property type="entry name" value="GPI/OXD"/>
</dbReference>
<dbReference type="EMBL" id="NMQW01000008">
    <property type="protein sequence ID" value="OXM87324.1"/>
    <property type="molecule type" value="Genomic_DNA"/>
</dbReference>
<dbReference type="PANTHER" id="PTHR35848:SF9">
    <property type="entry name" value="SLL1358 PROTEIN"/>
    <property type="match status" value="1"/>
</dbReference>
<dbReference type="OrthoDB" id="9806121at2"/>
<gene>
    <name evidence="3" type="ORF">CF651_06750</name>
</gene>